<evidence type="ECO:0000313" key="13">
    <source>
        <dbReference type="EMBL" id="CAL1579698.1"/>
    </source>
</evidence>
<dbReference type="GO" id="GO:0007507">
    <property type="term" value="P:heart development"/>
    <property type="evidence" value="ECO:0007669"/>
    <property type="project" value="TreeGrafter"/>
</dbReference>
<dbReference type="InterPro" id="IPR015120">
    <property type="entry name" value="Siah-Interact_N"/>
</dbReference>
<dbReference type="PANTHER" id="PTHR13164:SF3">
    <property type="entry name" value="CALCYCLIN-BINDING PROTEIN"/>
    <property type="match status" value="1"/>
</dbReference>
<evidence type="ECO:0000259" key="12">
    <source>
        <dbReference type="PROSITE" id="PS51203"/>
    </source>
</evidence>
<evidence type="ECO:0000256" key="7">
    <source>
        <dbReference type="ARBA" id="ARBA00022990"/>
    </source>
</evidence>
<evidence type="ECO:0000256" key="2">
    <source>
        <dbReference type="ARBA" id="ARBA00004496"/>
    </source>
</evidence>
<keyword evidence="8" id="KW-0539">Nucleus</keyword>
<dbReference type="Gene3D" id="1.10.287.1480">
    <property type="match status" value="1"/>
</dbReference>
<sequence length="362" mass="42001">MAARFITCSGINALYSAVCAPKQAVRSCWAAVEQVRGYYVDWRMLRDVKRRQMAFDYADERLRINAIRKNTILPKTLQELADKEIAELPRDSCPVRIRGSTCRCYWWSYWNWGRRTVTGACSFCCRSLNKISEMDLNEQISQLEADLTELGSLLEKAERIRVKDVLTKEMKKVEKDLSDKKQQKEQQARKDVNPSVPSKLAYTVKITNYAWDQSDKFVKIYITLKDVQKIPSENVEVTFTESSFSVLVKELNGKNHQMTILNLLNPINDKDSYKKIKTDMILIMCKKQSTQKWEYLTKVEKQTKDKDKPKVEDNADPSDGLMTMLKKIYDDGDDEMKRTINKAWSESQEKKVRGGAADMMDF</sequence>
<dbReference type="GO" id="GO:0015631">
    <property type="term" value="F:tubulin binding"/>
    <property type="evidence" value="ECO:0007669"/>
    <property type="project" value="InterPro"/>
</dbReference>
<dbReference type="SUPFAM" id="SSF140106">
    <property type="entry name" value="Calcyclin-binding protein-like"/>
    <property type="match status" value="1"/>
</dbReference>
<dbReference type="InterPro" id="IPR037893">
    <property type="entry name" value="CS_CacyBP"/>
</dbReference>
<keyword evidence="6" id="KW-0833">Ubl conjugation pathway</keyword>
<comment type="subcellular location">
    <subcellularLocation>
        <location evidence="2">Cytoplasm</location>
    </subcellularLocation>
    <subcellularLocation>
        <location evidence="1">Nucleus</location>
    </subcellularLocation>
</comment>
<dbReference type="InterPro" id="IPR007699">
    <property type="entry name" value="SGS_dom"/>
</dbReference>
<evidence type="ECO:0000256" key="10">
    <source>
        <dbReference type="SAM" id="Coils"/>
    </source>
</evidence>
<dbReference type="InterPro" id="IPR007052">
    <property type="entry name" value="CS_dom"/>
</dbReference>
<feature type="coiled-coil region" evidence="10">
    <location>
        <begin position="140"/>
        <end position="190"/>
    </location>
</feature>
<dbReference type="InterPro" id="IPR052289">
    <property type="entry name" value="Calcyclin-binding_UBL-bridge"/>
</dbReference>
<accession>A0AAV2JTY0</accession>
<evidence type="ECO:0000256" key="3">
    <source>
        <dbReference type="ARBA" id="ARBA00015702"/>
    </source>
</evidence>
<keyword evidence="10" id="KW-0175">Coiled coil</keyword>
<dbReference type="Gene3D" id="2.60.40.790">
    <property type="match status" value="1"/>
</dbReference>
<gene>
    <name evidence="13" type="ORF">KC01_LOCUS10694</name>
</gene>
<dbReference type="EMBL" id="OZ035836">
    <property type="protein sequence ID" value="CAL1579698.1"/>
    <property type="molecule type" value="Genomic_DNA"/>
</dbReference>
<keyword evidence="14" id="KW-1185">Reference proteome</keyword>
<evidence type="ECO:0000259" key="11">
    <source>
        <dbReference type="PROSITE" id="PS51048"/>
    </source>
</evidence>
<dbReference type="PROSITE" id="PS51203">
    <property type="entry name" value="CS"/>
    <property type="match status" value="1"/>
</dbReference>
<dbReference type="InterPro" id="IPR008978">
    <property type="entry name" value="HSP20-like_chaperone"/>
</dbReference>
<dbReference type="GO" id="GO:0044548">
    <property type="term" value="F:S100 protein binding"/>
    <property type="evidence" value="ECO:0007669"/>
    <property type="project" value="InterPro"/>
</dbReference>
<feature type="domain" description="CS" evidence="12">
    <location>
        <begin position="204"/>
        <end position="297"/>
    </location>
</feature>
<dbReference type="SUPFAM" id="SSF49764">
    <property type="entry name" value="HSP20-like chaperones"/>
    <property type="match status" value="1"/>
</dbReference>
<dbReference type="Proteomes" id="UP001497482">
    <property type="component" value="Chromosome 14"/>
</dbReference>
<evidence type="ECO:0000256" key="8">
    <source>
        <dbReference type="ARBA" id="ARBA00023242"/>
    </source>
</evidence>
<evidence type="ECO:0000256" key="1">
    <source>
        <dbReference type="ARBA" id="ARBA00004123"/>
    </source>
</evidence>
<comment type="function">
    <text evidence="9">May be involved in calcium-dependent ubiquitination and subsequent proteasomal degradation of target proteins. Probably serves as a molecular bridge in ubiquitin E3 complexes. Participates in the ubiquitin-mediated degradation of beta-catenin (CTNNB1).</text>
</comment>
<dbReference type="Pfam" id="PF09032">
    <property type="entry name" value="Siah-Interact_N"/>
    <property type="match status" value="1"/>
</dbReference>
<protein>
    <recommendedName>
        <fullName evidence="3">Calcyclin-binding protein</fullName>
    </recommendedName>
</protein>
<proteinExistence type="predicted"/>
<dbReference type="SUPFAM" id="SSF57716">
    <property type="entry name" value="Glucocorticoid receptor-like (DNA-binding domain)"/>
    <property type="match status" value="1"/>
</dbReference>
<reference evidence="13 14" key="1">
    <citation type="submission" date="2024-04" db="EMBL/GenBank/DDBJ databases">
        <authorList>
            <person name="Waldvogel A.-M."/>
            <person name="Schoenle A."/>
        </authorList>
    </citation>
    <scope>NUCLEOTIDE SEQUENCE [LARGE SCALE GENOMIC DNA]</scope>
</reference>
<dbReference type="InterPro" id="IPR037201">
    <property type="entry name" value="CacyBP_N"/>
</dbReference>
<dbReference type="FunFam" id="2.60.40.790:FF:000006">
    <property type="entry name" value="calcyclin-binding protein-like"/>
    <property type="match status" value="1"/>
</dbReference>
<dbReference type="AlphaFoldDB" id="A0AAV2JTY0"/>
<dbReference type="GO" id="GO:0031625">
    <property type="term" value="F:ubiquitin protein ligase binding"/>
    <property type="evidence" value="ECO:0007669"/>
    <property type="project" value="InterPro"/>
</dbReference>
<name>A0AAV2JTY0_KNICA</name>
<dbReference type="GO" id="GO:0005737">
    <property type="term" value="C:cytoplasm"/>
    <property type="evidence" value="ECO:0007669"/>
    <property type="project" value="UniProtKB-SubCell"/>
</dbReference>
<evidence type="ECO:0000256" key="6">
    <source>
        <dbReference type="ARBA" id="ARBA00022786"/>
    </source>
</evidence>
<feature type="domain" description="SGS" evidence="11">
    <location>
        <begin position="282"/>
        <end position="362"/>
    </location>
</feature>
<evidence type="ECO:0000256" key="4">
    <source>
        <dbReference type="ARBA" id="ARBA00022490"/>
    </source>
</evidence>
<evidence type="ECO:0000313" key="14">
    <source>
        <dbReference type="Proteomes" id="UP001497482"/>
    </source>
</evidence>
<keyword evidence="4" id="KW-0963">Cytoplasm</keyword>
<dbReference type="Gene3D" id="4.10.860.10">
    <property type="entry name" value="UVR domain"/>
    <property type="match status" value="1"/>
</dbReference>
<evidence type="ECO:0000256" key="5">
    <source>
        <dbReference type="ARBA" id="ARBA00022553"/>
    </source>
</evidence>
<keyword evidence="5" id="KW-0597">Phosphoprotein</keyword>
<dbReference type="GO" id="GO:0005634">
    <property type="term" value="C:nucleus"/>
    <property type="evidence" value="ECO:0007669"/>
    <property type="project" value="UniProtKB-SubCell"/>
</dbReference>
<organism evidence="13 14">
    <name type="scientific">Knipowitschia caucasica</name>
    <name type="common">Caucasian dwarf goby</name>
    <name type="synonym">Pomatoschistus caucasicus</name>
    <dbReference type="NCBI Taxonomy" id="637954"/>
    <lineage>
        <taxon>Eukaryota</taxon>
        <taxon>Metazoa</taxon>
        <taxon>Chordata</taxon>
        <taxon>Craniata</taxon>
        <taxon>Vertebrata</taxon>
        <taxon>Euteleostomi</taxon>
        <taxon>Actinopterygii</taxon>
        <taxon>Neopterygii</taxon>
        <taxon>Teleostei</taxon>
        <taxon>Neoteleostei</taxon>
        <taxon>Acanthomorphata</taxon>
        <taxon>Gobiaria</taxon>
        <taxon>Gobiiformes</taxon>
        <taxon>Gobioidei</taxon>
        <taxon>Gobiidae</taxon>
        <taxon>Gobiinae</taxon>
        <taxon>Knipowitschia</taxon>
    </lineage>
</organism>
<dbReference type="CDD" id="cd06468">
    <property type="entry name" value="p23_CacyBP"/>
    <property type="match status" value="1"/>
</dbReference>
<keyword evidence="7" id="KW-0007">Acetylation</keyword>
<evidence type="ECO:0000256" key="9">
    <source>
        <dbReference type="ARBA" id="ARBA00025145"/>
    </source>
</evidence>
<dbReference type="PANTHER" id="PTHR13164">
    <property type="entry name" value="CALICYLIN BINDING PROTEIN"/>
    <property type="match status" value="1"/>
</dbReference>
<dbReference type="PROSITE" id="PS51048">
    <property type="entry name" value="SGS"/>
    <property type="match status" value="1"/>
</dbReference>
<dbReference type="Pfam" id="PF04969">
    <property type="entry name" value="CS"/>
    <property type="match status" value="1"/>
</dbReference>